<feature type="transmembrane region" description="Helical" evidence="1">
    <location>
        <begin position="72"/>
        <end position="90"/>
    </location>
</feature>
<name>A0A1F4UML6_UNCKA</name>
<evidence type="ECO:0000256" key="1">
    <source>
        <dbReference type="SAM" id="Phobius"/>
    </source>
</evidence>
<keyword evidence="1" id="KW-1133">Transmembrane helix</keyword>
<gene>
    <name evidence="2" type="ORF">A2V49_04120</name>
</gene>
<sequence length="297" mass="33861">MRSAVYYAKVSVLFLALFLESYFLSQVIFDFIKSQQFFTPVLNVYGIIVLLEMLLIITNALMIGAWGKWEQFVFTPVPIITGMLLVILPINKAYSIIFILLAYLLICYDMLLASQLKSQMLVFNPRLVLKFTSKAITLIFSLLSAILIILNAQNHPELNIGNKIGEIFDKYFMPKISYQIDTKVDEVTKDQKQKLSAFGLDPGQVEIAEKSGLFSSVVNSQLSLKDTITEEVNGLIEPYKKFFNPIIAVLVFTLLQFLGSISYFMYTLVVDLIFWAAKKTKFIKIDLEPAQKEIIHF</sequence>
<dbReference type="Proteomes" id="UP000178615">
    <property type="component" value="Unassembled WGS sequence"/>
</dbReference>
<dbReference type="EMBL" id="MEUV01000015">
    <property type="protein sequence ID" value="OGC46102.1"/>
    <property type="molecule type" value="Genomic_DNA"/>
</dbReference>
<feature type="transmembrane region" description="Helical" evidence="1">
    <location>
        <begin position="135"/>
        <end position="153"/>
    </location>
</feature>
<evidence type="ECO:0000313" key="3">
    <source>
        <dbReference type="Proteomes" id="UP000178615"/>
    </source>
</evidence>
<accession>A0A1F4UML6</accession>
<protein>
    <submittedName>
        <fullName evidence="2">Uncharacterized protein</fullName>
    </submittedName>
</protein>
<keyword evidence="1" id="KW-0472">Membrane</keyword>
<reference evidence="2 3" key="1">
    <citation type="journal article" date="2016" name="Nat. Commun.">
        <title>Thousands of microbial genomes shed light on interconnected biogeochemical processes in an aquifer system.</title>
        <authorList>
            <person name="Anantharaman K."/>
            <person name="Brown C.T."/>
            <person name="Hug L.A."/>
            <person name="Sharon I."/>
            <person name="Castelle C.J."/>
            <person name="Probst A.J."/>
            <person name="Thomas B.C."/>
            <person name="Singh A."/>
            <person name="Wilkins M.J."/>
            <person name="Karaoz U."/>
            <person name="Brodie E.L."/>
            <person name="Williams K.H."/>
            <person name="Hubbard S.S."/>
            <person name="Banfield J.F."/>
        </authorList>
    </citation>
    <scope>NUCLEOTIDE SEQUENCE [LARGE SCALE GENOMIC DNA]</scope>
</reference>
<feature type="transmembrane region" description="Helical" evidence="1">
    <location>
        <begin position="12"/>
        <end position="32"/>
    </location>
</feature>
<evidence type="ECO:0000313" key="2">
    <source>
        <dbReference type="EMBL" id="OGC46102.1"/>
    </source>
</evidence>
<dbReference type="AlphaFoldDB" id="A0A1F4UML6"/>
<proteinExistence type="predicted"/>
<organism evidence="2 3">
    <name type="scientific">candidate division WWE3 bacterium RBG_19FT_COMBO_34_6</name>
    <dbReference type="NCBI Taxonomy" id="1802612"/>
    <lineage>
        <taxon>Bacteria</taxon>
        <taxon>Katanobacteria</taxon>
    </lineage>
</organism>
<comment type="caution">
    <text evidence="2">The sequence shown here is derived from an EMBL/GenBank/DDBJ whole genome shotgun (WGS) entry which is preliminary data.</text>
</comment>
<feature type="transmembrane region" description="Helical" evidence="1">
    <location>
        <begin position="246"/>
        <end position="274"/>
    </location>
</feature>
<feature type="transmembrane region" description="Helical" evidence="1">
    <location>
        <begin position="44"/>
        <end position="65"/>
    </location>
</feature>
<keyword evidence="1" id="KW-0812">Transmembrane</keyword>
<feature type="transmembrane region" description="Helical" evidence="1">
    <location>
        <begin position="96"/>
        <end position="114"/>
    </location>
</feature>